<evidence type="ECO:0000313" key="2">
    <source>
        <dbReference type="Proteomes" id="UP000265618"/>
    </source>
</evidence>
<feature type="non-terminal residue" evidence="1">
    <location>
        <position position="82"/>
    </location>
</feature>
<organism evidence="1 2">
    <name type="scientific">Kipferlia bialata</name>
    <dbReference type="NCBI Taxonomy" id="797122"/>
    <lineage>
        <taxon>Eukaryota</taxon>
        <taxon>Metamonada</taxon>
        <taxon>Carpediemonas-like organisms</taxon>
        <taxon>Kipferlia</taxon>
    </lineage>
</organism>
<name>A0A9K3GHD3_9EUKA</name>
<dbReference type="AlphaFoldDB" id="A0A9K3GHD3"/>
<reference evidence="1 2" key="1">
    <citation type="journal article" date="2018" name="PLoS ONE">
        <title>The draft genome of Kipferlia bialata reveals reductive genome evolution in fornicate parasites.</title>
        <authorList>
            <person name="Tanifuji G."/>
            <person name="Takabayashi S."/>
            <person name="Kume K."/>
            <person name="Takagi M."/>
            <person name="Nakayama T."/>
            <person name="Kamikawa R."/>
            <person name="Inagaki Y."/>
            <person name="Hashimoto T."/>
        </authorList>
    </citation>
    <scope>NUCLEOTIDE SEQUENCE [LARGE SCALE GENOMIC DNA]</scope>
    <source>
        <strain evidence="1">NY0173</strain>
    </source>
</reference>
<dbReference type="EMBL" id="BDIP01001271">
    <property type="protein sequence ID" value="GIQ84014.1"/>
    <property type="molecule type" value="Genomic_DNA"/>
</dbReference>
<protein>
    <submittedName>
        <fullName evidence="1">Uncharacterized protein</fullName>
    </submittedName>
</protein>
<dbReference type="Proteomes" id="UP000265618">
    <property type="component" value="Unassembled WGS sequence"/>
</dbReference>
<accession>A0A9K3GHD3</accession>
<evidence type="ECO:0000313" key="1">
    <source>
        <dbReference type="EMBL" id="GIQ84014.1"/>
    </source>
</evidence>
<gene>
    <name evidence="1" type="ORF">KIPB_005431</name>
</gene>
<comment type="caution">
    <text evidence="1">The sequence shown here is derived from an EMBL/GenBank/DDBJ whole genome shotgun (WGS) entry which is preliminary data.</text>
</comment>
<sequence>MSGVLPRVVGLSQYHASDMPDRDMSKAAHFFDVVTGAVVYASGMDAVLRIPVTGSTVLRHTGASDDTSAANPPVVLRLHDTT</sequence>
<proteinExistence type="predicted"/>
<keyword evidence="2" id="KW-1185">Reference proteome</keyword>